<dbReference type="EMBL" id="RRYP01016939">
    <property type="protein sequence ID" value="TNV74486.1"/>
    <property type="molecule type" value="Genomic_DNA"/>
</dbReference>
<dbReference type="AlphaFoldDB" id="A0A8J8NH60"/>
<sequence>MLKKLVLDNTFIQSLSSRMMFDQSQQSSIKLPLYISLQVGVQNREAIVYQQLGGLAQMVERSLSMREAPGSIPGSSILFLKYLNPHFLLLIQTNCLVSTRNRHSGACPSPP</sequence>
<keyword evidence="2" id="KW-1185">Reference proteome</keyword>
<accession>A0A8J8NH60</accession>
<name>A0A8J8NH60_HALGN</name>
<gene>
    <name evidence="1" type="ORF">FGO68_gene9659</name>
</gene>
<organism evidence="1 2">
    <name type="scientific">Halteria grandinella</name>
    <dbReference type="NCBI Taxonomy" id="5974"/>
    <lineage>
        <taxon>Eukaryota</taxon>
        <taxon>Sar</taxon>
        <taxon>Alveolata</taxon>
        <taxon>Ciliophora</taxon>
        <taxon>Intramacronucleata</taxon>
        <taxon>Spirotrichea</taxon>
        <taxon>Stichotrichia</taxon>
        <taxon>Sporadotrichida</taxon>
        <taxon>Halteriidae</taxon>
        <taxon>Halteria</taxon>
    </lineage>
</organism>
<dbReference type="Proteomes" id="UP000785679">
    <property type="component" value="Unassembled WGS sequence"/>
</dbReference>
<comment type="caution">
    <text evidence="1">The sequence shown here is derived from an EMBL/GenBank/DDBJ whole genome shotgun (WGS) entry which is preliminary data.</text>
</comment>
<proteinExistence type="predicted"/>
<evidence type="ECO:0000313" key="1">
    <source>
        <dbReference type="EMBL" id="TNV74486.1"/>
    </source>
</evidence>
<protein>
    <submittedName>
        <fullName evidence="1">Uncharacterized protein</fullName>
    </submittedName>
</protein>
<dbReference type="OrthoDB" id="5598369at2759"/>
<evidence type="ECO:0000313" key="2">
    <source>
        <dbReference type="Proteomes" id="UP000785679"/>
    </source>
</evidence>
<reference evidence="1" key="1">
    <citation type="submission" date="2019-06" db="EMBL/GenBank/DDBJ databases">
        <authorList>
            <person name="Zheng W."/>
        </authorList>
    </citation>
    <scope>NUCLEOTIDE SEQUENCE</scope>
    <source>
        <strain evidence="1">QDHG01</strain>
    </source>
</reference>